<evidence type="ECO:0000313" key="1">
    <source>
        <dbReference type="EMBL" id="MFJ5445967.1"/>
    </source>
</evidence>
<reference evidence="1 2" key="1">
    <citation type="submission" date="2024-11" db="EMBL/GenBank/DDBJ databases">
        <authorList>
            <person name="Kaparullina E.N."/>
            <person name="Delegan Y.A."/>
            <person name="Doronina N.V."/>
        </authorList>
    </citation>
    <scope>NUCLEOTIDE SEQUENCE [LARGE SCALE GENOMIC DNA]</scope>
    <source>
        <strain evidence="1 2">7sh_L</strain>
    </source>
</reference>
<gene>
    <name evidence="1" type="ORF">ACIKP9_06965</name>
</gene>
<dbReference type="RefSeq" id="WP_400880950.1">
    <property type="nucleotide sequence ID" value="NZ_JBIWXY010000001.1"/>
</dbReference>
<proteinExistence type="predicted"/>
<organism evidence="1 2">
    <name type="scientific">Methylobacillus methanolivorans</name>
    <dbReference type="NCBI Taxonomy" id="1848927"/>
    <lineage>
        <taxon>Bacteria</taxon>
        <taxon>Pseudomonadati</taxon>
        <taxon>Pseudomonadota</taxon>
        <taxon>Betaproteobacteria</taxon>
        <taxon>Nitrosomonadales</taxon>
        <taxon>Methylophilaceae</taxon>
        <taxon>Methylobacillus</taxon>
    </lineage>
</organism>
<evidence type="ECO:0000313" key="2">
    <source>
        <dbReference type="Proteomes" id="UP001617669"/>
    </source>
</evidence>
<sequence>MRDKQMIGVEQHELILKYINRFGWLTSRMIKKLVYDDSSQGLALARRALVKMIDNKLVIKRGLPNGGEAYLLGTKGAAFLRSLNINIDAQSGARLKLGNPVHRACSNWFLIDELVDNKSSIWTEFEIQNGTCPIHQIFGKIPDGLIRSDSEVEWVEVENSWKNRMERERIVRFCADMLGCENYQPLSSDFYLVKMIIVCSNKESSNYLVRSFIEAFEAGVITEAVLSEVEIVFAEVSSNLMPPTSMIRANLWYDLIQRV</sequence>
<dbReference type="EMBL" id="JBIWXY010000001">
    <property type="protein sequence ID" value="MFJ5445967.1"/>
    <property type="molecule type" value="Genomic_DNA"/>
</dbReference>
<accession>A0ABW8GKS0</accession>
<comment type="caution">
    <text evidence="1">The sequence shown here is derived from an EMBL/GenBank/DDBJ whole genome shotgun (WGS) entry which is preliminary data.</text>
</comment>
<dbReference type="Proteomes" id="UP001617669">
    <property type="component" value="Unassembled WGS sequence"/>
</dbReference>
<name>A0ABW8GKS0_9PROT</name>
<keyword evidence="2" id="KW-1185">Reference proteome</keyword>
<protein>
    <submittedName>
        <fullName evidence="1">Uncharacterized protein</fullName>
    </submittedName>
</protein>